<dbReference type="PRINTS" id="PR00449">
    <property type="entry name" value="RASTRNSFRMNG"/>
</dbReference>
<dbReference type="Pfam" id="PF00071">
    <property type="entry name" value="Ras"/>
    <property type="match status" value="1"/>
</dbReference>
<sequence>MKHLMVGVIGDKSVGKTTFLALYQEHIILESEYQINFMNDNTFQSVIQINDQKFFLSFWTFDDLEFTKLKLIEFDLFIICFSLISPSSCYNIENTYVPNIKKYFPNAPYVIYGLKKNLFDECNGFNECILSLKAEEMKNKIEARDYFEISYDKCPGEYNKNLEKIFKETIISSFHLTKKKRNKSHCILC</sequence>
<reference evidence="3 4" key="1">
    <citation type="submission" date="2024-04" db="EMBL/GenBank/DDBJ databases">
        <title>Tritrichomonas musculus Genome.</title>
        <authorList>
            <person name="Alves-Ferreira E."/>
            <person name="Grigg M."/>
            <person name="Lorenzi H."/>
            <person name="Galac M."/>
        </authorList>
    </citation>
    <scope>NUCLEOTIDE SEQUENCE [LARGE SCALE GENOMIC DNA]</scope>
    <source>
        <strain evidence="3 4">EAF2021</strain>
    </source>
</reference>
<protein>
    <submittedName>
        <fullName evidence="3">Uncharacterized protein</fullName>
    </submittedName>
</protein>
<gene>
    <name evidence="3" type="ORF">M9Y10_001453</name>
</gene>
<keyword evidence="4" id="KW-1185">Reference proteome</keyword>
<evidence type="ECO:0000256" key="1">
    <source>
        <dbReference type="ARBA" id="ARBA00022741"/>
    </source>
</evidence>
<evidence type="ECO:0000313" key="3">
    <source>
        <dbReference type="EMBL" id="KAK8899151.1"/>
    </source>
</evidence>
<dbReference type="InterPro" id="IPR027417">
    <property type="entry name" value="P-loop_NTPase"/>
</dbReference>
<name>A0ABR2L818_9EUKA</name>
<evidence type="ECO:0000256" key="2">
    <source>
        <dbReference type="ARBA" id="ARBA00023134"/>
    </source>
</evidence>
<dbReference type="Gene3D" id="3.40.50.300">
    <property type="entry name" value="P-loop containing nucleotide triphosphate hydrolases"/>
    <property type="match status" value="1"/>
</dbReference>
<accession>A0ABR2L818</accession>
<dbReference type="Proteomes" id="UP001470230">
    <property type="component" value="Unassembled WGS sequence"/>
</dbReference>
<dbReference type="SUPFAM" id="SSF52540">
    <property type="entry name" value="P-loop containing nucleoside triphosphate hydrolases"/>
    <property type="match status" value="1"/>
</dbReference>
<comment type="caution">
    <text evidence="3">The sequence shown here is derived from an EMBL/GenBank/DDBJ whole genome shotgun (WGS) entry which is preliminary data.</text>
</comment>
<keyword evidence="1" id="KW-0547">Nucleotide-binding</keyword>
<proteinExistence type="predicted"/>
<dbReference type="InterPro" id="IPR003578">
    <property type="entry name" value="Small_GTPase_Rho"/>
</dbReference>
<keyword evidence="2" id="KW-0342">GTP-binding</keyword>
<evidence type="ECO:0000313" key="4">
    <source>
        <dbReference type="Proteomes" id="UP001470230"/>
    </source>
</evidence>
<dbReference type="InterPro" id="IPR001806">
    <property type="entry name" value="Small_GTPase"/>
</dbReference>
<dbReference type="EMBL" id="JAPFFF010000001">
    <property type="protein sequence ID" value="KAK8899151.1"/>
    <property type="molecule type" value="Genomic_DNA"/>
</dbReference>
<organism evidence="3 4">
    <name type="scientific">Tritrichomonas musculus</name>
    <dbReference type="NCBI Taxonomy" id="1915356"/>
    <lineage>
        <taxon>Eukaryota</taxon>
        <taxon>Metamonada</taxon>
        <taxon>Parabasalia</taxon>
        <taxon>Tritrichomonadida</taxon>
        <taxon>Tritrichomonadidae</taxon>
        <taxon>Tritrichomonas</taxon>
    </lineage>
</organism>
<dbReference type="PANTHER" id="PTHR24072">
    <property type="entry name" value="RHO FAMILY GTPASE"/>
    <property type="match status" value="1"/>
</dbReference>
<dbReference type="SMART" id="SM00174">
    <property type="entry name" value="RHO"/>
    <property type="match status" value="1"/>
</dbReference>